<evidence type="ECO:0000313" key="1">
    <source>
        <dbReference type="EMBL" id="OGI41057.1"/>
    </source>
</evidence>
<gene>
    <name evidence="1" type="ORF">A2V91_02100</name>
</gene>
<sequence>MIFSIPDIVTLDTTNIHGVAFDWRQYGGPLAMFRLCRFVRAHILKDDVAPRKVVPIPKERYLQQGDLILRRVNEIPKDAVPVDIEELPDGRIPLGGGRFIGPPHRKR</sequence>
<proteinExistence type="predicted"/>
<dbReference type="AlphaFoldDB" id="A0A1F6T7E0"/>
<reference evidence="1 2" key="1">
    <citation type="journal article" date="2016" name="Nat. Commun.">
        <title>Thousands of microbial genomes shed light on interconnected biogeochemical processes in an aquifer system.</title>
        <authorList>
            <person name="Anantharaman K."/>
            <person name="Brown C.T."/>
            <person name="Hug L.A."/>
            <person name="Sharon I."/>
            <person name="Castelle C.J."/>
            <person name="Probst A.J."/>
            <person name="Thomas B.C."/>
            <person name="Singh A."/>
            <person name="Wilkins M.J."/>
            <person name="Karaoz U."/>
            <person name="Brodie E.L."/>
            <person name="Williams K.H."/>
            <person name="Hubbard S.S."/>
            <person name="Banfield J.F."/>
        </authorList>
    </citation>
    <scope>NUCLEOTIDE SEQUENCE [LARGE SCALE GENOMIC DNA]</scope>
</reference>
<dbReference type="Proteomes" id="UP000179334">
    <property type="component" value="Unassembled WGS sequence"/>
</dbReference>
<organism evidence="1 2">
    <name type="scientific">Candidatus Muproteobacteria bacterium RBG_16_64_10</name>
    <dbReference type="NCBI Taxonomy" id="1817757"/>
    <lineage>
        <taxon>Bacteria</taxon>
        <taxon>Pseudomonadati</taxon>
        <taxon>Pseudomonadota</taxon>
        <taxon>Candidatus Muproteobacteria</taxon>
    </lineage>
</organism>
<name>A0A1F6T7E0_9PROT</name>
<dbReference type="EMBL" id="MFSR01000004">
    <property type="protein sequence ID" value="OGI41057.1"/>
    <property type="molecule type" value="Genomic_DNA"/>
</dbReference>
<protein>
    <submittedName>
        <fullName evidence="1">Uncharacterized protein</fullName>
    </submittedName>
</protein>
<comment type="caution">
    <text evidence="1">The sequence shown here is derived from an EMBL/GenBank/DDBJ whole genome shotgun (WGS) entry which is preliminary data.</text>
</comment>
<evidence type="ECO:0000313" key="2">
    <source>
        <dbReference type="Proteomes" id="UP000179334"/>
    </source>
</evidence>
<accession>A0A1F6T7E0</accession>